<organism evidence="2 3">
    <name type="scientific">Streptomyces tardus</name>
    <dbReference type="NCBI Taxonomy" id="2780544"/>
    <lineage>
        <taxon>Bacteria</taxon>
        <taxon>Bacillati</taxon>
        <taxon>Actinomycetota</taxon>
        <taxon>Actinomycetes</taxon>
        <taxon>Kitasatosporales</taxon>
        <taxon>Streptomycetaceae</taxon>
        <taxon>Streptomyces</taxon>
    </lineage>
</organism>
<dbReference type="SUPFAM" id="SSF109854">
    <property type="entry name" value="DinB/YfiT-like putative metalloenzymes"/>
    <property type="match status" value="1"/>
</dbReference>
<dbReference type="Gene3D" id="1.20.120.450">
    <property type="entry name" value="dinb family like domain"/>
    <property type="match status" value="1"/>
</dbReference>
<comment type="caution">
    <text evidence="2">The sequence shown here is derived from an EMBL/GenBank/DDBJ whole genome shotgun (WGS) entry which is preliminary data.</text>
</comment>
<evidence type="ECO:0000313" key="2">
    <source>
        <dbReference type="EMBL" id="MBU7598047.1"/>
    </source>
</evidence>
<name>A0A949JEM8_9ACTN</name>
<dbReference type="InterPro" id="IPR017520">
    <property type="entry name" value="CHP03086"/>
</dbReference>
<dbReference type="AlphaFoldDB" id="A0A949JEM8"/>
<reference evidence="2" key="1">
    <citation type="submission" date="2021-06" db="EMBL/GenBank/DDBJ databases">
        <title>Sequencing of actinobacteria type strains.</title>
        <authorList>
            <person name="Nguyen G.-S."/>
            <person name="Wentzel A."/>
        </authorList>
    </citation>
    <scope>NUCLEOTIDE SEQUENCE</scope>
    <source>
        <strain evidence="2">P38-E01</strain>
    </source>
</reference>
<evidence type="ECO:0000259" key="1">
    <source>
        <dbReference type="Pfam" id="PF11716"/>
    </source>
</evidence>
<accession>A0A949JEM8</accession>
<sequence>MNATPVDDLATVLGAVGDVLTQVREDQWHAPTPSGEWDVREVVNHMVLGDLRTAEVLCGGPGLAFGAFDPTMEDALGDEEVASFRSAGVKLLAALRQPGVLEQSFELPIGTVPGFVIVHVRTVEALVHGWDVARAIGRRLDVPEQLAEAELLFSSEAMAGAARESMPFASPEPVADDAPALDRLAAFLGRPVAPEGLSSL</sequence>
<dbReference type="Proteomes" id="UP000694501">
    <property type="component" value="Unassembled WGS sequence"/>
</dbReference>
<dbReference type="InterPro" id="IPR024344">
    <property type="entry name" value="MDMPI_metal-binding"/>
</dbReference>
<dbReference type="GO" id="GO:0046872">
    <property type="term" value="F:metal ion binding"/>
    <property type="evidence" value="ECO:0007669"/>
    <property type="project" value="InterPro"/>
</dbReference>
<dbReference type="Pfam" id="PF11716">
    <property type="entry name" value="MDMPI_N"/>
    <property type="match status" value="1"/>
</dbReference>
<evidence type="ECO:0000313" key="3">
    <source>
        <dbReference type="Proteomes" id="UP000694501"/>
    </source>
</evidence>
<dbReference type="NCBIfam" id="TIGR03086">
    <property type="entry name" value="TIGR03086 family metal-binding protein"/>
    <property type="match status" value="1"/>
</dbReference>
<dbReference type="EMBL" id="JAELVF020000001">
    <property type="protein sequence ID" value="MBU7598047.1"/>
    <property type="molecule type" value="Genomic_DNA"/>
</dbReference>
<gene>
    <name evidence="2" type="ORF">JGS22_010590</name>
</gene>
<keyword evidence="3" id="KW-1185">Reference proteome</keyword>
<feature type="domain" description="Mycothiol-dependent maleylpyruvate isomerase metal-binding" evidence="1">
    <location>
        <begin position="14"/>
        <end position="133"/>
    </location>
</feature>
<dbReference type="NCBIfam" id="TIGR03083">
    <property type="entry name" value="maleylpyruvate isomerase family mycothiol-dependent enzyme"/>
    <property type="match status" value="1"/>
</dbReference>
<dbReference type="RefSeq" id="WP_211043006.1">
    <property type="nucleotide sequence ID" value="NZ_JAELVF020000001.1"/>
</dbReference>
<protein>
    <submittedName>
        <fullName evidence="2">TIGR03086 family protein</fullName>
    </submittedName>
</protein>
<dbReference type="InterPro" id="IPR017517">
    <property type="entry name" value="Maleyloyr_isom"/>
</dbReference>
<proteinExistence type="predicted"/>
<dbReference type="InterPro" id="IPR034660">
    <property type="entry name" value="DinB/YfiT-like"/>
</dbReference>